<dbReference type="OrthoDB" id="9813965at2"/>
<name>A0A178M699_9CHLR</name>
<dbReference type="STRING" id="1707952.A6A03_17160"/>
<dbReference type="PRINTS" id="PR00944">
    <property type="entry name" value="CUEXPORT"/>
</dbReference>
<dbReference type="Proteomes" id="UP000078287">
    <property type="component" value="Unassembled WGS sequence"/>
</dbReference>
<organism evidence="4 5">
    <name type="scientific">Chloroflexus islandicus</name>
    <dbReference type="NCBI Taxonomy" id="1707952"/>
    <lineage>
        <taxon>Bacteria</taxon>
        <taxon>Bacillati</taxon>
        <taxon>Chloroflexota</taxon>
        <taxon>Chloroflexia</taxon>
        <taxon>Chloroflexales</taxon>
        <taxon>Chloroflexineae</taxon>
        <taxon>Chloroflexaceae</taxon>
        <taxon>Chloroflexus</taxon>
    </lineage>
</organism>
<evidence type="ECO:0000259" key="3">
    <source>
        <dbReference type="PROSITE" id="PS50846"/>
    </source>
</evidence>
<dbReference type="Pfam" id="PF00403">
    <property type="entry name" value="HMA"/>
    <property type="match status" value="1"/>
</dbReference>
<dbReference type="GO" id="GO:0005507">
    <property type="term" value="F:copper ion binding"/>
    <property type="evidence" value="ECO:0007669"/>
    <property type="project" value="InterPro"/>
</dbReference>
<evidence type="ECO:0000256" key="2">
    <source>
        <dbReference type="ARBA" id="ARBA00023008"/>
    </source>
</evidence>
<dbReference type="GO" id="GO:0006825">
    <property type="term" value="P:copper ion transport"/>
    <property type="evidence" value="ECO:0007669"/>
    <property type="project" value="InterPro"/>
</dbReference>
<dbReference type="InterPro" id="IPR000428">
    <property type="entry name" value="Cu-bd"/>
</dbReference>
<dbReference type="EMBL" id="LWQS01000069">
    <property type="protein sequence ID" value="OAN44279.1"/>
    <property type="molecule type" value="Genomic_DNA"/>
</dbReference>
<dbReference type="AlphaFoldDB" id="A0A178M699"/>
<sequence>MVTEQFRVPGVSCQHCVHAVRKEVGALDGVSQVEVDLTNKIVTVVHDDDVDITEIVMAIKEAGYDDVTPLGIAC</sequence>
<dbReference type="PROSITE" id="PS50846">
    <property type="entry name" value="HMA_2"/>
    <property type="match status" value="1"/>
</dbReference>
<dbReference type="PROSITE" id="PS01047">
    <property type="entry name" value="HMA_1"/>
    <property type="match status" value="1"/>
</dbReference>
<evidence type="ECO:0000313" key="4">
    <source>
        <dbReference type="EMBL" id="OAN44279.1"/>
    </source>
</evidence>
<evidence type="ECO:0000313" key="5">
    <source>
        <dbReference type="Proteomes" id="UP000078287"/>
    </source>
</evidence>
<dbReference type="InterPro" id="IPR006122">
    <property type="entry name" value="HMA_Cu_ion-bd"/>
</dbReference>
<protein>
    <submittedName>
        <fullName evidence="4">Copper-binding protein</fullName>
    </submittedName>
</protein>
<dbReference type="InterPro" id="IPR017969">
    <property type="entry name" value="Heavy-metal-associated_CS"/>
</dbReference>
<proteinExistence type="predicted"/>
<dbReference type="CDD" id="cd00371">
    <property type="entry name" value="HMA"/>
    <property type="match status" value="1"/>
</dbReference>
<keyword evidence="2" id="KW-0186">Copper</keyword>
<reference evidence="4 5" key="1">
    <citation type="submission" date="2016-04" db="EMBL/GenBank/DDBJ databases">
        <title>Chloroflexus islandicus sp. nov., a thermophilic filamentous anoxygenic phototrophic bacterium from geyser Strokkur (Iceland).</title>
        <authorList>
            <person name="Gaisin V.A."/>
            <person name="Kalashnikov A.M."/>
            <person name="Sukhacheva M.V."/>
            <person name="Grouzdev D.S."/>
            <person name="Ivanov T.M."/>
            <person name="Kuznetsov B."/>
            <person name="Gorlenko V.M."/>
        </authorList>
    </citation>
    <scope>NUCLEOTIDE SEQUENCE [LARGE SCALE GENOMIC DNA]</scope>
    <source>
        <strain evidence="5">isl-2</strain>
    </source>
</reference>
<comment type="caution">
    <text evidence="4">The sequence shown here is derived from an EMBL/GenBank/DDBJ whole genome shotgun (WGS) entry which is preliminary data.</text>
</comment>
<keyword evidence="5" id="KW-1185">Reference proteome</keyword>
<evidence type="ECO:0000256" key="1">
    <source>
        <dbReference type="ARBA" id="ARBA00022723"/>
    </source>
</evidence>
<feature type="domain" description="HMA" evidence="3">
    <location>
        <begin position="2"/>
        <end position="67"/>
    </location>
</feature>
<dbReference type="InterPro" id="IPR036163">
    <property type="entry name" value="HMA_dom_sf"/>
</dbReference>
<dbReference type="Gene3D" id="3.30.70.100">
    <property type="match status" value="1"/>
</dbReference>
<dbReference type="RefSeq" id="WP_066789445.1">
    <property type="nucleotide sequence ID" value="NZ_LWQS01000069.1"/>
</dbReference>
<dbReference type="InterPro" id="IPR006121">
    <property type="entry name" value="HMA_dom"/>
</dbReference>
<keyword evidence="1" id="KW-0479">Metal-binding</keyword>
<accession>A0A178M699</accession>
<dbReference type="SUPFAM" id="SSF55008">
    <property type="entry name" value="HMA, heavy metal-associated domain"/>
    <property type="match status" value="1"/>
</dbReference>
<dbReference type="NCBIfam" id="TIGR00003">
    <property type="entry name" value="copper ion binding protein"/>
    <property type="match status" value="1"/>
</dbReference>
<gene>
    <name evidence="4" type="ORF">A6A03_17160</name>
</gene>